<comment type="caution">
    <text evidence="1">The sequence shown here is derived from an EMBL/GenBank/DDBJ whole genome shotgun (WGS) entry which is preliminary data.</text>
</comment>
<sequence>MAPNAQWLNLPIEIWLQILNLKIPLADLANFCLTCYHVLAIVRPMLYRSLTLTAEKPNSLPNGAVKATFELLARDADLATHVRELTLDARSRVEPASSQNADLVNISSLRNMVRLKRLILFGNITRHSPRSTTAEFIQILHNLQLDELRFPERGLREFVIPLVPAQLAQLGNAKRIIFGSGAFDHNDQLRHRLQPLLVAATSSLTSLSLTGRVSHLNVLFDLHFPHLVSLELVDLWDDSISSSQFDAFLSSHHEMLEELYLSCTDQMSRRVGHGHALILFNASILHPEFLPNLRVFRGHSWNLTLMTGASMRCLTTLQELSLGFGLPRDQNVNRVLDSVQAFGRLGSLRALDFDLFQWIDLDVDLDTVINRIADLCGPTLEEWRALLPYAGSWAEGLLTRFPRLRVIVLARDSQPSNFTPLHPRAAVGNGIERIRSLAQICTTLEEVNVISSTGEKTQNTCWKIYRSQSGTEVKQLEVATL</sequence>
<dbReference type="AlphaFoldDB" id="A0AAW0DRH9"/>
<keyword evidence="2" id="KW-1185">Reference proteome</keyword>
<organism evidence="1 2">
    <name type="scientific">Favolaschia claudopus</name>
    <dbReference type="NCBI Taxonomy" id="2862362"/>
    <lineage>
        <taxon>Eukaryota</taxon>
        <taxon>Fungi</taxon>
        <taxon>Dikarya</taxon>
        <taxon>Basidiomycota</taxon>
        <taxon>Agaricomycotina</taxon>
        <taxon>Agaricomycetes</taxon>
        <taxon>Agaricomycetidae</taxon>
        <taxon>Agaricales</taxon>
        <taxon>Marasmiineae</taxon>
        <taxon>Mycenaceae</taxon>
        <taxon>Favolaschia</taxon>
    </lineage>
</organism>
<dbReference type="InterPro" id="IPR032675">
    <property type="entry name" value="LRR_dom_sf"/>
</dbReference>
<accession>A0AAW0DRH9</accession>
<proteinExistence type="predicted"/>
<reference evidence="1 2" key="1">
    <citation type="journal article" date="2024" name="J Genomics">
        <title>Draft genome sequencing and assembly of Favolaschia claudopus CIRM-BRFM 2984 isolated from oak limbs.</title>
        <authorList>
            <person name="Navarro D."/>
            <person name="Drula E."/>
            <person name="Chaduli D."/>
            <person name="Cazenave R."/>
            <person name="Ahrendt S."/>
            <person name="Wang J."/>
            <person name="Lipzen A."/>
            <person name="Daum C."/>
            <person name="Barry K."/>
            <person name="Grigoriev I.V."/>
            <person name="Favel A."/>
            <person name="Rosso M.N."/>
            <person name="Martin F."/>
        </authorList>
    </citation>
    <scope>NUCLEOTIDE SEQUENCE [LARGE SCALE GENOMIC DNA]</scope>
    <source>
        <strain evidence="1 2">CIRM-BRFM 2984</strain>
    </source>
</reference>
<name>A0AAW0DRH9_9AGAR</name>
<dbReference type="SUPFAM" id="SSF52047">
    <property type="entry name" value="RNI-like"/>
    <property type="match status" value="1"/>
</dbReference>
<gene>
    <name evidence="1" type="ORF">R3P38DRAFT_2847348</name>
</gene>
<evidence type="ECO:0000313" key="2">
    <source>
        <dbReference type="Proteomes" id="UP001362999"/>
    </source>
</evidence>
<protein>
    <submittedName>
        <fullName evidence="1">BHLH domain-containing protein</fullName>
    </submittedName>
</protein>
<dbReference type="Gene3D" id="3.80.10.10">
    <property type="entry name" value="Ribonuclease Inhibitor"/>
    <property type="match status" value="1"/>
</dbReference>
<evidence type="ECO:0000313" key="1">
    <source>
        <dbReference type="EMBL" id="KAK7055487.1"/>
    </source>
</evidence>
<dbReference type="Proteomes" id="UP001362999">
    <property type="component" value="Unassembled WGS sequence"/>
</dbReference>
<dbReference type="EMBL" id="JAWWNJ010000005">
    <property type="protein sequence ID" value="KAK7055487.1"/>
    <property type="molecule type" value="Genomic_DNA"/>
</dbReference>